<dbReference type="Proteomes" id="UP000274139">
    <property type="component" value="Unassembled WGS sequence"/>
</dbReference>
<organism evidence="1 2">
    <name type="scientific">Aquitalea palustris</name>
    <dbReference type="NCBI Taxonomy" id="2480983"/>
    <lineage>
        <taxon>Bacteria</taxon>
        <taxon>Pseudomonadati</taxon>
        <taxon>Pseudomonadota</taxon>
        <taxon>Betaproteobacteria</taxon>
        <taxon>Neisseriales</taxon>
        <taxon>Chromobacteriaceae</taxon>
        <taxon>Aquitalea</taxon>
    </lineage>
</organism>
<dbReference type="Pfam" id="PF24072">
    <property type="entry name" value="T7_gp14"/>
    <property type="match status" value="1"/>
</dbReference>
<proteinExistence type="predicted"/>
<comment type="caution">
    <text evidence="1">The sequence shown here is derived from an EMBL/GenBank/DDBJ whole genome shotgun (WGS) entry which is preliminary data.</text>
</comment>
<sequence>MMVAGAATKAYGASQQAAAQQASANYQSQVMANNAIIAQDQATVAENNGQVAAMNHDLQTAQTFGAQRAAFGANGVDMSQGSALNTLATTQFMGQRDSATIMDNAMRQAWGYKTQAADYASNATAEKEIASSISSTAAVGTSLLGSATQANSAWQTYSSANGNPNFWGTVKGWFS</sequence>
<evidence type="ECO:0000313" key="1">
    <source>
        <dbReference type="EMBL" id="RMD00067.1"/>
    </source>
</evidence>
<gene>
    <name evidence="1" type="ORF">EAY64_05575</name>
</gene>
<name>A0A454JKZ6_9NEIS</name>
<reference evidence="1 2" key="1">
    <citation type="submission" date="2018-10" db="EMBL/GenBank/DDBJ databases">
        <title>Draft genome sequence of Aquitalea MWU14-2217 isolated from a wild cranberry bog in Provincetown, Massachusetts.</title>
        <authorList>
            <person name="Ebadzadsahrai G."/>
            <person name="Soby S."/>
        </authorList>
    </citation>
    <scope>NUCLEOTIDE SEQUENCE [LARGE SCALE GENOMIC DNA]</scope>
    <source>
        <strain evidence="1 2">MWU14-2217</strain>
    </source>
</reference>
<evidence type="ECO:0000313" key="2">
    <source>
        <dbReference type="Proteomes" id="UP000274139"/>
    </source>
</evidence>
<dbReference type="EMBL" id="RFAR01000019">
    <property type="protein sequence ID" value="RMD00067.1"/>
    <property type="molecule type" value="Genomic_DNA"/>
</dbReference>
<dbReference type="InterPro" id="IPR038996">
    <property type="entry name" value="Gp14"/>
</dbReference>
<dbReference type="RefSeq" id="WP_103523797.1">
    <property type="nucleotide sequence ID" value="NZ_JAIZDC010000001.1"/>
</dbReference>
<accession>A0A454JKZ6</accession>
<protein>
    <submittedName>
        <fullName evidence="1">Uncharacterized protein</fullName>
    </submittedName>
</protein>
<dbReference type="OrthoDB" id="9156947at2"/>
<dbReference type="AlphaFoldDB" id="A0A454JKZ6"/>
<keyword evidence="2" id="KW-1185">Reference proteome</keyword>